<proteinExistence type="inferred from homology"/>
<dbReference type="Pfam" id="PF23580">
    <property type="entry name" value="Znf_XAF1_N"/>
    <property type="match status" value="1"/>
</dbReference>
<dbReference type="Gene3D" id="6.10.130.10">
    <property type="entry name" value="Ubiquitin-protein ligase E3A, N-terminal zinc-binding domain (AZUL)"/>
    <property type="match status" value="1"/>
</dbReference>
<evidence type="ECO:0000313" key="5">
    <source>
        <dbReference type="Proteomes" id="UP000094565"/>
    </source>
</evidence>
<dbReference type="InterPro" id="IPR042556">
    <property type="entry name" value="AZUL_sf"/>
</dbReference>
<evidence type="ECO:0000313" key="4">
    <source>
        <dbReference type="EMBL" id="ANZ73941.1"/>
    </source>
</evidence>
<feature type="domain" description="C2H2-type" evidence="3">
    <location>
        <begin position="413"/>
        <end position="441"/>
    </location>
</feature>
<evidence type="ECO:0000256" key="1">
    <source>
        <dbReference type="ARBA" id="ARBA00006043"/>
    </source>
</evidence>
<dbReference type="AlphaFoldDB" id="A0A1B2J7G5"/>
<dbReference type="InterPro" id="IPR055417">
    <property type="entry name" value="UFD1_N1"/>
</dbReference>
<comment type="similarity">
    <text evidence="1">Belongs to the UFD1 family.</text>
</comment>
<name>A0A1B2J7G5_PICPA</name>
<keyword evidence="2" id="KW-0833">Ubl conjugation pathway</keyword>
<keyword evidence="5" id="KW-1185">Reference proteome</keyword>
<evidence type="ECO:0000259" key="3">
    <source>
        <dbReference type="SMART" id="SM00355"/>
    </source>
</evidence>
<dbReference type="InterPro" id="IPR042299">
    <property type="entry name" value="Ufd1-like_Nn"/>
</dbReference>
<evidence type="ECO:0000256" key="2">
    <source>
        <dbReference type="ARBA" id="ARBA00022786"/>
    </source>
</evidence>
<protein>
    <submittedName>
        <fullName evidence="4">BA75_01497T0</fullName>
    </submittedName>
</protein>
<dbReference type="SMART" id="SM00355">
    <property type="entry name" value="ZnF_C2H2"/>
    <property type="match status" value="3"/>
</dbReference>
<organism evidence="4 5">
    <name type="scientific">Komagataella pastoris</name>
    <name type="common">Yeast</name>
    <name type="synonym">Pichia pastoris</name>
    <dbReference type="NCBI Taxonomy" id="4922"/>
    <lineage>
        <taxon>Eukaryota</taxon>
        <taxon>Fungi</taxon>
        <taxon>Dikarya</taxon>
        <taxon>Ascomycota</taxon>
        <taxon>Saccharomycotina</taxon>
        <taxon>Pichiomycetes</taxon>
        <taxon>Pichiales</taxon>
        <taxon>Pichiaceae</taxon>
        <taxon>Komagataella</taxon>
    </lineage>
</organism>
<dbReference type="GO" id="GO:0031593">
    <property type="term" value="F:polyubiquitin modification-dependent protein binding"/>
    <property type="evidence" value="ECO:0007669"/>
    <property type="project" value="TreeGrafter"/>
</dbReference>
<dbReference type="InterPro" id="IPR004854">
    <property type="entry name" value="Ufd1-like"/>
</dbReference>
<dbReference type="EMBL" id="CP014584">
    <property type="protein sequence ID" value="ANZ73941.1"/>
    <property type="molecule type" value="Genomic_DNA"/>
</dbReference>
<dbReference type="Pfam" id="PF16558">
    <property type="entry name" value="AZUL"/>
    <property type="match status" value="1"/>
</dbReference>
<dbReference type="GO" id="GO:0006511">
    <property type="term" value="P:ubiquitin-dependent protein catabolic process"/>
    <property type="evidence" value="ECO:0007669"/>
    <property type="project" value="InterPro"/>
</dbReference>
<reference evidence="4 5" key="1">
    <citation type="submission" date="2016-02" db="EMBL/GenBank/DDBJ databases">
        <title>Comparative genomic and transcriptomic foundation for Pichia pastoris.</title>
        <authorList>
            <person name="Love K.R."/>
            <person name="Shah K.A."/>
            <person name="Whittaker C.A."/>
            <person name="Wu J."/>
            <person name="Bartlett M.C."/>
            <person name="Ma D."/>
            <person name="Leeson R.L."/>
            <person name="Priest M."/>
            <person name="Young S.K."/>
            <person name="Love J.C."/>
        </authorList>
    </citation>
    <scope>NUCLEOTIDE SEQUENCE [LARGE SCALE GENOMIC DNA]</scope>
    <source>
        <strain evidence="4 5">ATCC 28485</strain>
    </source>
</reference>
<dbReference type="GO" id="GO:0036503">
    <property type="term" value="P:ERAD pathway"/>
    <property type="evidence" value="ECO:0007669"/>
    <property type="project" value="TreeGrafter"/>
</dbReference>
<dbReference type="Gene3D" id="2.40.40.50">
    <property type="entry name" value="Ubiquitin fusion degradation protein UFD1, N-terminal domain"/>
    <property type="match status" value="1"/>
</dbReference>
<accession>A0A1B2J7G5</accession>
<dbReference type="PANTHER" id="PTHR12555">
    <property type="entry name" value="UBIQUITIN FUSION DEGRADATON PROTEIN 1"/>
    <property type="match status" value="1"/>
</dbReference>
<dbReference type="InterPro" id="IPR032353">
    <property type="entry name" value="AZUL"/>
</dbReference>
<dbReference type="Proteomes" id="UP000094565">
    <property type="component" value="Chromosome 1"/>
</dbReference>
<dbReference type="InterPro" id="IPR013087">
    <property type="entry name" value="Znf_C2H2_type"/>
</dbReference>
<dbReference type="InterPro" id="IPR055418">
    <property type="entry name" value="UFD1_N2"/>
</dbReference>
<dbReference type="GO" id="GO:0034098">
    <property type="term" value="C:VCP-NPL4-UFD1 AAA ATPase complex"/>
    <property type="evidence" value="ECO:0007669"/>
    <property type="project" value="TreeGrafter"/>
</dbReference>
<dbReference type="Pfam" id="PF03152">
    <property type="entry name" value="UFD1_N1"/>
    <property type="match status" value="1"/>
</dbReference>
<dbReference type="Pfam" id="PF24842">
    <property type="entry name" value="UFD1_N2"/>
    <property type="match status" value="1"/>
</dbReference>
<sequence length="678" mass="77225">MSEEYSIYEHLKPELFQDSDGNVVKYSDRVALPPSILESLVNQQQRLSITSLPHPLIFRLQIESPNPEAYCFVGVKEFTSQEGIMLLPQFIVDKLVPSGNKDCTISITLANDVPKGTSIALKPLEMYPEIKDWKYFLEAKLIKSYTTLSTNDTICISERDKVYKLLVEQAEPSSTICLIDTDIDLSIVPLDDEMAKEMNNQQDTETVLQYGTNDVIIRDTKHSHVYKLQLDKGDDLYLSLSIDSQDVNLVDLLISINQFISTDSFQLSTIPFNEDPNVSKSNGIISIRIPKADHWIEGEEFLYILPIMWSEGQSFKSQLSISKLAGEHVVSTNSPQETLNSEEVKCSNCGKHVSKQSILLHENFCHRNNIKCSCGQLFLKKIPDPHWHCQNDAYFGETIEGRDIHQQLHHTKHECSLCSATLPNYIQLALHKSTECPERLHICRYCQLTVPQEEPSAEAMLSSMTQHEYQCGSKTTECPECSKIVRQRDLRTHMQLHELDRKQQVAPTVCANVNCCRILNEPTDLQLCSVCFGPLYSTDYDPNYIKLKNRLERKYILQLTRGCGTSWCKNVECISSGINPSLRSTPLKEKIKHISNDLLTLVPLINQNVVTAEYFLCVDNLVTKRKFMADMIYEQGQYEYGWICEAVGKLSFDENGSEMGQISNMEQWLHKHAVKVGE</sequence>
<gene>
    <name evidence="4" type="ORF">ATY40_BA7501497</name>
</gene>
<feature type="domain" description="C2H2-type" evidence="3">
    <location>
        <begin position="476"/>
        <end position="497"/>
    </location>
</feature>
<dbReference type="OrthoDB" id="193703at2759"/>
<feature type="domain" description="C2H2-type" evidence="3">
    <location>
        <begin position="344"/>
        <end position="366"/>
    </location>
</feature>
<dbReference type="Gene3D" id="3.10.330.10">
    <property type="match status" value="1"/>
</dbReference>
<dbReference type="PANTHER" id="PTHR12555:SF15">
    <property type="entry name" value="FUSION DEGRADATION PROTEIN (UFD1), PUTATIVE (AFU_ORTHOLOGUE AFUA_4G04640)-RELATED"/>
    <property type="match status" value="1"/>
</dbReference>